<keyword evidence="2" id="KW-0456">Lyase</keyword>
<name>A0A5B8MNW4_9CHLO</name>
<dbReference type="EMBL" id="CP031040">
    <property type="protein sequence ID" value="QDZ22097.1"/>
    <property type="molecule type" value="Genomic_DNA"/>
</dbReference>
<dbReference type="Proteomes" id="UP000316726">
    <property type="component" value="Chromosome 7"/>
</dbReference>
<dbReference type="STRING" id="1764295.A0A5B8MNW4"/>
<accession>A0A5B8MNW4</accession>
<reference evidence="4 5" key="1">
    <citation type="submission" date="2018-07" db="EMBL/GenBank/DDBJ databases">
        <title>The complete nuclear genome of the prasinophyte Chloropicon primus (CCMP1205).</title>
        <authorList>
            <person name="Pombert J.-F."/>
            <person name="Otis C."/>
            <person name="Turmel M."/>
            <person name="Lemieux C."/>
        </authorList>
    </citation>
    <scope>NUCLEOTIDE SEQUENCE [LARGE SCALE GENOMIC DNA]</scope>
    <source>
        <strain evidence="4 5">CCMP1205</strain>
    </source>
</reference>
<dbReference type="AlphaFoldDB" id="A0A5B8MNW4"/>
<dbReference type="InterPro" id="IPR001753">
    <property type="entry name" value="Enoyl-CoA_hydra/iso"/>
</dbReference>
<proteinExistence type="inferred from homology"/>
<dbReference type="OrthoDB" id="2139957at2759"/>
<dbReference type="GO" id="GO:0005739">
    <property type="term" value="C:mitochondrion"/>
    <property type="evidence" value="ECO:0007669"/>
    <property type="project" value="TreeGrafter"/>
</dbReference>
<dbReference type="SUPFAM" id="SSF52096">
    <property type="entry name" value="ClpP/crotonase"/>
    <property type="match status" value="1"/>
</dbReference>
<dbReference type="GO" id="GO:0006635">
    <property type="term" value="P:fatty acid beta-oxidation"/>
    <property type="evidence" value="ECO:0007669"/>
    <property type="project" value="TreeGrafter"/>
</dbReference>
<feature type="region of interest" description="Disordered" evidence="3">
    <location>
        <begin position="50"/>
        <end position="70"/>
    </location>
</feature>
<evidence type="ECO:0000256" key="2">
    <source>
        <dbReference type="ARBA" id="ARBA00023239"/>
    </source>
</evidence>
<protein>
    <submittedName>
        <fullName evidence="4">Enoyl-CoA hydratase</fullName>
    </submittedName>
</protein>
<dbReference type="Gene3D" id="1.10.12.10">
    <property type="entry name" value="Lyase 2-enoyl-coa Hydratase, Chain A, domain 2"/>
    <property type="match status" value="1"/>
</dbReference>
<evidence type="ECO:0000256" key="1">
    <source>
        <dbReference type="ARBA" id="ARBA00005254"/>
    </source>
</evidence>
<dbReference type="CDD" id="cd06558">
    <property type="entry name" value="crotonase-like"/>
    <property type="match status" value="1"/>
</dbReference>
<dbReference type="InterPro" id="IPR014748">
    <property type="entry name" value="Enoyl-CoA_hydra_C"/>
</dbReference>
<comment type="similarity">
    <text evidence="1">Belongs to the enoyl-CoA hydratase/isomerase family.</text>
</comment>
<dbReference type="Gene3D" id="3.90.226.10">
    <property type="entry name" value="2-enoyl-CoA Hydratase, Chain A, domain 1"/>
    <property type="match status" value="1"/>
</dbReference>
<evidence type="ECO:0000256" key="3">
    <source>
        <dbReference type="SAM" id="MobiDB-lite"/>
    </source>
</evidence>
<dbReference type="FunFam" id="3.90.226.10:FF:000009">
    <property type="entry name" value="Carnitinyl-CoA dehydratase"/>
    <property type="match status" value="1"/>
</dbReference>
<dbReference type="Pfam" id="PF00378">
    <property type="entry name" value="ECH_1"/>
    <property type="match status" value="1"/>
</dbReference>
<organism evidence="4 5">
    <name type="scientific">Chloropicon primus</name>
    <dbReference type="NCBI Taxonomy" id="1764295"/>
    <lineage>
        <taxon>Eukaryota</taxon>
        <taxon>Viridiplantae</taxon>
        <taxon>Chlorophyta</taxon>
        <taxon>Chloropicophyceae</taxon>
        <taxon>Chloropicales</taxon>
        <taxon>Chloropicaceae</taxon>
        <taxon>Chloropicon</taxon>
    </lineage>
</organism>
<dbReference type="PANTHER" id="PTHR11941">
    <property type="entry name" value="ENOYL-COA HYDRATASE-RELATED"/>
    <property type="match status" value="1"/>
</dbReference>
<dbReference type="FunFam" id="1.10.12.10:FF:000001">
    <property type="entry name" value="Probable enoyl-CoA hydratase, mitochondrial"/>
    <property type="match status" value="1"/>
</dbReference>
<dbReference type="PANTHER" id="PTHR11941:SF171">
    <property type="entry name" value="SD19268P"/>
    <property type="match status" value="1"/>
</dbReference>
<keyword evidence="5" id="KW-1185">Reference proteome</keyword>
<dbReference type="InterPro" id="IPR029045">
    <property type="entry name" value="ClpP/crotonase-like_dom_sf"/>
</dbReference>
<dbReference type="GO" id="GO:0016836">
    <property type="term" value="F:hydro-lyase activity"/>
    <property type="evidence" value="ECO:0007669"/>
    <property type="project" value="UniProtKB-ARBA"/>
</dbReference>
<evidence type="ECO:0000313" key="4">
    <source>
        <dbReference type="EMBL" id="QDZ22097.1"/>
    </source>
</evidence>
<sequence>MATAWTAAVRRAVRGLAHGETLASGWGKRGVQGLPCLGWFQTQTQTQIPFHGQARDASSSSSGSGEQGKGEASCLDLKQYEHVCGTEAKLFVGEKHGVARIELDRMQARNALGKAMLEDLEECVAKTRDLSRDHTVRCLVVHSCSESVFCAGADLKERRAMSDDQVVEFVKRLRTSFLDLQRVPVPTIAAVGGVALGGGFEIALACDLRVGSDTCLVGLPETRLAIIPGAGGTQRLARLLGVTKAKDLVFTGRHLKAYEAFEMGVLDRYTIQKPVLDEALALAEEIVRGGPIALQQAKQAIDEGLEQLTWEEAMGVEEKCYAKVVPTTDRLEALDAFAQKRKPQFKGE</sequence>
<evidence type="ECO:0000313" key="5">
    <source>
        <dbReference type="Proteomes" id="UP000316726"/>
    </source>
</evidence>
<gene>
    <name evidence="4" type="ORF">A3770_07p46150</name>
</gene>